<dbReference type="AlphaFoldDB" id="A0A4R7C9P9"/>
<dbReference type="Proteomes" id="UP000295122">
    <property type="component" value="Unassembled WGS sequence"/>
</dbReference>
<evidence type="ECO:0000313" key="4">
    <source>
        <dbReference type="Proteomes" id="UP000295122"/>
    </source>
</evidence>
<comment type="caution">
    <text evidence="3">The sequence shown here is derived from an EMBL/GenBank/DDBJ whole genome shotgun (WGS) entry which is preliminary data.</text>
</comment>
<reference evidence="3 4" key="1">
    <citation type="submission" date="2019-03" db="EMBL/GenBank/DDBJ databases">
        <title>Genomic Encyclopedia of Type Strains, Phase IV (KMG-IV): sequencing the most valuable type-strain genomes for metagenomic binning, comparative biology and taxonomic classification.</title>
        <authorList>
            <person name="Goeker M."/>
        </authorList>
    </citation>
    <scope>NUCLEOTIDE SEQUENCE [LARGE SCALE GENOMIC DNA]</scope>
    <source>
        <strain evidence="3 4">DSM 25903</strain>
    </source>
</reference>
<keyword evidence="4" id="KW-1185">Reference proteome</keyword>
<evidence type="ECO:0000313" key="3">
    <source>
        <dbReference type="EMBL" id="TDR94085.1"/>
    </source>
</evidence>
<dbReference type="CDD" id="cd02511">
    <property type="entry name" value="Beta4Glucosyltransferase"/>
    <property type="match status" value="1"/>
</dbReference>
<evidence type="ECO:0000259" key="2">
    <source>
        <dbReference type="Pfam" id="PF00535"/>
    </source>
</evidence>
<dbReference type="PANTHER" id="PTHR43630">
    <property type="entry name" value="POLY-BETA-1,6-N-ACETYL-D-GLUCOSAMINE SYNTHASE"/>
    <property type="match status" value="1"/>
</dbReference>
<dbReference type="EMBL" id="SNZR01000011">
    <property type="protein sequence ID" value="TDR94085.1"/>
    <property type="molecule type" value="Genomic_DNA"/>
</dbReference>
<dbReference type="GO" id="GO:0016740">
    <property type="term" value="F:transferase activity"/>
    <property type="evidence" value="ECO:0007669"/>
    <property type="project" value="UniProtKB-KW"/>
</dbReference>
<feature type="domain" description="Glycosyltransferase 2-like" evidence="2">
    <location>
        <begin position="21"/>
        <end position="119"/>
    </location>
</feature>
<gene>
    <name evidence="3" type="ORF">EV668_1357</name>
</gene>
<accession>A0A4R7C9P9</accession>
<organism evidence="3 4">
    <name type="scientific">Enterovirga rhinocerotis</name>
    <dbReference type="NCBI Taxonomy" id="1339210"/>
    <lineage>
        <taxon>Bacteria</taxon>
        <taxon>Pseudomonadati</taxon>
        <taxon>Pseudomonadota</taxon>
        <taxon>Alphaproteobacteria</taxon>
        <taxon>Hyphomicrobiales</taxon>
        <taxon>Methylobacteriaceae</taxon>
        <taxon>Enterovirga</taxon>
    </lineage>
</organism>
<dbReference type="InterPro" id="IPR029044">
    <property type="entry name" value="Nucleotide-diphossugar_trans"/>
</dbReference>
<protein>
    <submittedName>
        <fullName evidence="3">Glycosyltransferase involved in cell wall biosynthesis</fullName>
    </submittedName>
</protein>
<evidence type="ECO:0000256" key="1">
    <source>
        <dbReference type="ARBA" id="ARBA00038494"/>
    </source>
</evidence>
<dbReference type="PANTHER" id="PTHR43630:SF2">
    <property type="entry name" value="GLYCOSYLTRANSFERASE"/>
    <property type="match status" value="1"/>
</dbReference>
<dbReference type="SUPFAM" id="SSF53448">
    <property type="entry name" value="Nucleotide-diphospho-sugar transferases"/>
    <property type="match status" value="1"/>
</dbReference>
<keyword evidence="3" id="KW-0808">Transferase</keyword>
<dbReference type="InterPro" id="IPR001173">
    <property type="entry name" value="Glyco_trans_2-like"/>
</dbReference>
<comment type="similarity">
    <text evidence="1">Belongs to the glycosyltransferase 2 family. WaaE/KdtX subfamily.</text>
</comment>
<dbReference type="OrthoDB" id="9815923at2"/>
<dbReference type="RefSeq" id="WP_133769019.1">
    <property type="nucleotide sequence ID" value="NZ_SNZR01000011.1"/>
</dbReference>
<dbReference type="Pfam" id="PF00535">
    <property type="entry name" value="Glycos_transf_2"/>
    <property type="match status" value="1"/>
</dbReference>
<sequence length="287" mass="32535">MTYRSNRDGPDDTSAARQPLSVFFIARNEADRIGAAIRAARDLTDDLIVVDSGSTDATVAIAEGLGARVVHRDWEGYGPQKRFAEELCRHDWMLNLDADEIVTPELRAEIRSLFARGEPEEDGYRIGIAEVFPGEERPHRFAYTLHPVRLYRRSRGRYSASPVHDRVDMAEGARIGSLRAILHHFSVRSLADQLAKLDRYSDQQADDLAARGIVIPTWRILFEFQASFWKAYIIRRHFLRGTYGFLTAANYAIARHMRVAKHYERSRGLTRGPLSDATSVDPPQAKP</sequence>
<proteinExistence type="inferred from homology"/>
<dbReference type="Gene3D" id="3.90.550.10">
    <property type="entry name" value="Spore Coat Polysaccharide Biosynthesis Protein SpsA, Chain A"/>
    <property type="match status" value="1"/>
</dbReference>
<name>A0A4R7C9P9_9HYPH</name>